<feature type="compositionally biased region" description="Acidic residues" evidence="7">
    <location>
        <begin position="119"/>
        <end position="136"/>
    </location>
</feature>
<dbReference type="InterPro" id="IPR014717">
    <property type="entry name" value="Transl_elong_EF1B/ribsomal_bS6"/>
</dbReference>
<dbReference type="NCBIfam" id="TIGR00166">
    <property type="entry name" value="S6"/>
    <property type="match status" value="1"/>
</dbReference>
<dbReference type="InterPro" id="IPR000529">
    <property type="entry name" value="Ribosomal_bS6"/>
</dbReference>
<gene>
    <name evidence="6 8" type="primary">rpsF</name>
    <name evidence="8" type="ORF">CRI94_00675</name>
</gene>
<dbReference type="Gene3D" id="3.30.70.60">
    <property type="match status" value="1"/>
</dbReference>
<dbReference type="GO" id="GO:0003735">
    <property type="term" value="F:structural constituent of ribosome"/>
    <property type="evidence" value="ECO:0007669"/>
    <property type="project" value="InterPro"/>
</dbReference>
<dbReference type="CDD" id="cd00473">
    <property type="entry name" value="bS6"/>
    <property type="match status" value="1"/>
</dbReference>
<keyword evidence="6" id="KW-0694">RNA-binding</keyword>
<dbReference type="GO" id="GO:0070181">
    <property type="term" value="F:small ribosomal subunit rRNA binding"/>
    <property type="evidence" value="ECO:0007669"/>
    <property type="project" value="TreeGrafter"/>
</dbReference>
<dbReference type="InterPro" id="IPR035980">
    <property type="entry name" value="Ribosomal_bS6_sf"/>
</dbReference>
<dbReference type="SUPFAM" id="SSF54995">
    <property type="entry name" value="Ribosomal protein S6"/>
    <property type="match status" value="1"/>
</dbReference>
<dbReference type="HAMAP" id="MF_00360">
    <property type="entry name" value="Ribosomal_bS6"/>
    <property type="match status" value="1"/>
</dbReference>
<keyword evidence="6" id="KW-0699">rRNA-binding</keyword>
<dbReference type="AlphaFoldDB" id="A0A2A8D1Z8"/>
<evidence type="ECO:0000256" key="7">
    <source>
        <dbReference type="SAM" id="MobiDB-lite"/>
    </source>
</evidence>
<dbReference type="InterPro" id="IPR020814">
    <property type="entry name" value="Ribosomal_S6_plastid/chlpt"/>
</dbReference>
<evidence type="ECO:0000256" key="3">
    <source>
        <dbReference type="ARBA" id="ARBA00023274"/>
    </source>
</evidence>
<keyword evidence="9" id="KW-1185">Reference proteome</keyword>
<evidence type="ECO:0000313" key="9">
    <source>
        <dbReference type="Proteomes" id="UP000220102"/>
    </source>
</evidence>
<dbReference type="RefSeq" id="WP_098073740.1">
    <property type="nucleotide sequence ID" value="NZ_PDEQ01000001.1"/>
</dbReference>
<dbReference type="GO" id="GO:1990904">
    <property type="term" value="C:ribonucleoprotein complex"/>
    <property type="evidence" value="ECO:0007669"/>
    <property type="project" value="UniProtKB-KW"/>
</dbReference>
<dbReference type="OrthoDB" id="9812702at2"/>
<protein>
    <recommendedName>
        <fullName evidence="5 6">Small ribosomal subunit protein bS6</fullName>
    </recommendedName>
</protein>
<evidence type="ECO:0000256" key="5">
    <source>
        <dbReference type="ARBA" id="ARBA00035294"/>
    </source>
</evidence>
<dbReference type="EMBL" id="PDEQ01000001">
    <property type="protein sequence ID" value="PEN14843.1"/>
    <property type="molecule type" value="Genomic_DNA"/>
</dbReference>
<reference evidence="8 9" key="1">
    <citation type="submission" date="2017-10" db="EMBL/GenBank/DDBJ databases">
        <title>Draft genome of Longibacter Salinarum.</title>
        <authorList>
            <person name="Goh K.M."/>
            <person name="Shamsir M.S."/>
            <person name="Lim S.W."/>
        </authorList>
    </citation>
    <scope>NUCLEOTIDE SEQUENCE [LARGE SCALE GENOMIC DNA]</scope>
    <source>
        <strain evidence="8 9">KCTC 52045</strain>
    </source>
</reference>
<comment type="similarity">
    <text evidence="1 6">Belongs to the bacterial ribosomal protein bS6 family.</text>
</comment>
<comment type="function">
    <text evidence="4 6">Binds together with bS18 to 16S ribosomal RNA.</text>
</comment>
<feature type="region of interest" description="Disordered" evidence="7">
    <location>
        <begin position="108"/>
        <end position="136"/>
    </location>
</feature>
<evidence type="ECO:0000256" key="1">
    <source>
        <dbReference type="ARBA" id="ARBA00009512"/>
    </source>
</evidence>
<accession>A0A2A8D1Z8</accession>
<dbReference type="GO" id="GO:0005737">
    <property type="term" value="C:cytoplasm"/>
    <property type="evidence" value="ECO:0007669"/>
    <property type="project" value="UniProtKB-ARBA"/>
</dbReference>
<evidence type="ECO:0000313" key="8">
    <source>
        <dbReference type="EMBL" id="PEN14843.1"/>
    </source>
</evidence>
<evidence type="ECO:0000256" key="6">
    <source>
        <dbReference type="HAMAP-Rule" id="MF_00360"/>
    </source>
</evidence>
<organism evidence="8 9">
    <name type="scientific">Longibacter salinarum</name>
    <dbReference type="NCBI Taxonomy" id="1850348"/>
    <lineage>
        <taxon>Bacteria</taxon>
        <taxon>Pseudomonadati</taxon>
        <taxon>Rhodothermota</taxon>
        <taxon>Rhodothermia</taxon>
        <taxon>Rhodothermales</taxon>
        <taxon>Salisaetaceae</taxon>
        <taxon>Longibacter</taxon>
    </lineage>
</organism>
<dbReference type="PANTHER" id="PTHR21011:SF1">
    <property type="entry name" value="SMALL RIBOSOMAL SUBUNIT PROTEIN BS6M"/>
    <property type="match status" value="1"/>
</dbReference>
<dbReference type="Proteomes" id="UP000220102">
    <property type="component" value="Unassembled WGS sequence"/>
</dbReference>
<dbReference type="GO" id="GO:0006412">
    <property type="term" value="P:translation"/>
    <property type="evidence" value="ECO:0007669"/>
    <property type="project" value="UniProtKB-UniRule"/>
</dbReference>
<dbReference type="GO" id="GO:0005840">
    <property type="term" value="C:ribosome"/>
    <property type="evidence" value="ECO:0007669"/>
    <property type="project" value="UniProtKB-KW"/>
</dbReference>
<keyword evidence="2 6" id="KW-0689">Ribosomal protein</keyword>
<proteinExistence type="inferred from homology"/>
<name>A0A2A8D1Z8_9BACT</name>
<sequence>MASKKNQYELTYVISGVVKQNQIDDIVRSITQYVEGNGGEIIEVDEWGNQRLAYEIDKKRSGYYVNMYFRAPGDLIPKVERQMQINDDILRYLSLRMDAKMVRHYEKQKKRAARKAEEEAAAAEAEAEAEGEEDDE</sequence>
<comment type="caution">
    <text evidence="8">The sequence shown here is derived from an EMBL/GenBank/DDBJ whole genome shotgun (WGS) entry which is preliminary data.</text>
</comment>
<dbReference type="Pfam" id="PF01250">
    <property type="entry name" value="Ribosomal_S6"/>
    <property type="match status" value="1"/>
</dbReference>
<evidence type="ECO:0000256" key="2">
    <source>
        <dbReference type="ARBA" id="ARBA00022980"/>
    </source>
</evidence>
<dbReference type="PANTHER" id="PTHR21011">
    <property type="entry name" value="MITOCHONDRIAL 28S RIBOSOMAL PROTEIN S6"/>
    <property type="match status" value="1"/>
</dbReference>
<keyword evidence="3 6" id="KW-0687">Ribonucleoprotein</keyword>
<evidence type="ECO:0000256" key="4">
    <source>
        <dbReference type="ARBA" id="ARBA00035104"/>
    </source>
</evidence>